<dbReference type="OrthoDB" id="5463298at2759"/>
<dbReference type="InParanoid" id="A0A3N4LC28"/>
<keyword evidence="3" id="KW-1185">Reference proteome</keyword>
<evidence type="ECO:0000256" key="1">
    <source>
        <dbReference type="SAM" id="MobiDB-lite"/>
    </source>
</evidence>
<organism evidence="2 3">
    <name type="scientific">Terfezia boudieri ATCC MYA-4762</name>
    <dbReference type="NCBI Taxonomy" id="1051890"/>
    <lineage>
        <taxon>Eukaryota</taxon>
        <taxon>Fungi</taxon>
        <taxon>Dikarya</taxon>
        <taxon>Ascomycota</taxon>
        <taxon>Pezizomycotina</taxon>
        <taxon>Pezizomycetes</taxon>
        <taxon>Pezizales</taxon>
        <taxon>Pezizaceae</taxon>
        <taxon>Terfezia</taxon>
    </lineage>
</organism>
<gene>
    <name evidence="2" type="ORF">L211DRAFT_843085</name>
</gene>
<proteinExistence type="predicted"/>
<dbReference type="Proteomes" id="UP000267821">
    <property type="component" value="Unassembled WGS sequence"/>
</dbReference>
<evidence type="ECO:0000313" key="2">
    <source>
        <dbReference type="EMBL" id="RPB19019.1"/>
    </source>
</evidence>
<dbReference type="EMBL" id="ML121601">
    <property type="protein sequence ID" value="RPB19019.1"/>
    <property type="molecule type" value="Genomic_DNA"/>
</dbReference>
<feature type="compositionally biased region" description="Polar residues" evidence="1">
    <location>
        <begin position="1"/>
        <end position="28"/>
    </location>
</feature>
<feature type="region of interest" description="Disordered" evidence="1">
    <location>
        <begin position="1"/>
        <end position="65"/>
    </location>
</feature>
<evidence type="ECO:0000313" key="3">
    <source>
        <dbReference type="Proteomes" id="UP000267821"/>
    </source>
</evidence>
<sequence>MASSNQAANECTESVSSTEAVATQSSIVATPVLSGESTTATDIAISSNKTPAATTKKRDLQMKRS</sequence>
<feature type="compositionally biased region" description="Basic and acidic residues" evidence="1">
    <location>
        <begin position="56"/>
        <end position="65"/>
    </location>
</feature>
<reference evidence="2 3" key="1">
    <citation type="journal article" date="2018" name="Nat. Ecol. Evol.">
        <title>Pezizomycetes genomes reveal the molecular basis of ectomycorrhizal truffle lifestyle.</title>
        <authorList>
            <person name="Murat C."/>
            <person name="Payen T."/>
            <person name="Noel B."/>
            <person name="Kuo A."/>
            <person name="Morin E."/>
            <person name="Chen J."/>
            <person name="Kohler A."/>
            <person name="Krizsan K."/>
            <person name="Balestrini R."/>
            <person name="Da Silva C."/>
            <person name="Montanini B."/>
            <person name="Hainaut M."/>
            <person name="Levati E."/>
            <person name="Barry K.W."/>
            <person name="Belfiori B."/>
            <person name="Cichocki N."/>
            <person name="Clum A."/>
            <person name="Dockter R.B."/>
            <person name="Fauchery L."/>
            <person name="Guy J."/>
            <person name="Iotti M."/>
            <person name="Le Tacon F."/>
            <person name="Lindquist E.A."/>
            <person name="Lipzen A."/>
            <person name="Malagnac F."/>
            <person name="Mello A."/>
            <person name="Molinier V."/>
            <person name="Miyauchi S."/>
            <person name="Poulain J."/>
            <person name="Riccioni C."/>
            <person name="Rubini A."/>
            <person name="Sitrit Y."/>
            <person name="Splivallo R."/>
            <person name="Traeger S."/>
            <person name="Wang M."/>
            <person name="Zifcakova L."/>
            <person name="Wipf D."/>
            <person name="Zambonelli A."/>
            <person name="Paolocci F."/>
            <person name="Nowrousian M."/>
            <person name="Ottonello S."/>
            <person name="Baldrian P."/>
            <person name="Spatafora J.W."/>
            <person name="Henrissat B."/>
            <person name="Nagy L.G."/>
            <person name="Aury J.M."/>
            <person name="Wincker P."/>
            <person name="Grigoriev I.V."/>
            <person name="Bonfante P."/>
            <person name="Martin F.M."/>
        </authorList>
    </citation>
    <scope>NUCLEOTIDE SEQUENCE [LARGE SCALE GENOMIC DNA]</scope>
    <source>
        <strain evidence="2 3">ATCC MYA-4762</strain>
    </source>
</reference>
<feature type="compositionally biased region" description="Polar residues" evidence="1">
    <location>
        <begin position="35"/>
        <end position="53"/>
    </location>
</feature>
<dbReference type="AlphaFoldDB" id="A0A3N4LC28"/>
<accession>A0A3N4LC28</accession>
<protein>
    <submittedName>
        <fullName evidence="2">Uncharacterized protein</fullName>
    </submittedName>
</protein>
<name>A0A3N4LC28_9PEZI</name>